<evidence type="ECO:0000256" key="1">
    <source>
        <dbReference type="ARBA" id="ARBA00004123"/>
    </source>
</evidence>
<dbReference type="GO" id="GO:0008270">
    <property type="term" value="F:zinc ion binding"/>
    <property type="evidence" value="ECO:0007669"/>
    <property type="project" value="UniProtKB-KW"/>
</dbReference>
<dbReference type="Proteomes" id="UP000822688">
    <property type="component" value="Chromosome V"/>
</dbReference>
<dbReference type="GO" id="GO:0046983">
    <property type="term" value="F:protein dimerization activity"/>
    <property type="evidence" value="ECO:0007669"/>
    <property type="project" value="InterPro"/>
</dbReference>
<comment type="subcellular location">
    <subcellularLocation>
        <location evidence="1">Nucleus</location>
    </subcellularLocation>
</comment>
<keyword evidence="8" id="KW-1185">Reference proteome</keyword>
<dbReference type="InterPro" id="IPR052035">
    <property type="entry name" value="ZnF_BED_domain_contain"/>
</dbReference>
<dbReference type="SUPFAM" id="SSF53098">
    <property type="entry name" value="Ribonuclease H-like"/>
    <property type="match status" value="1"/>
</dbReference>
<feature type="domain" description="HAT C-terminal dimerisation" evidence="6">
    <location>
        <begin position="296"/>
        <end position="368"/>
    </location>
</feature>
<evidence type="ECO:0000256" key="3">
    <source>
        <dbReference type="ARBA" id="ARBA00022771"/>
    </source>
</evidence>
<keyword evidence="2" id="KW-0479">Metal-binding</keyword>
<comment type="caution">
    <text evidence="7">The sequence shown here is derived from an EMBL/GenBank/DDBJ whole genome shotgun (WGS) entry which is preliminary data.</text>
</comment>
<proteinExistence type="predicted"/>
<sequence length="418" mass="46446">MSKVCQYATTEEKVCVGMKKVSLKTAQKSLQSCITWTKKSGVGRSEWNKACIEAGVPSRKLKTPVKTRFASKVVLFQEMLEYADAINICYRGQSLKLQERVPSGLTWAVARTVTGTLNAIVKQCILNQTREYRLLSDALAPAFRVSVELHDVHDQRALAVPALRVGNVESDIEMLKMRMAREAIGVLKPFLAFADVFNESKAHNMLALMLDPRFKGLECIIEYIGVAKAKEIVQSYDKAVLIPFLIKVHKVLNPGGIPAPAPAPRSSNVLFGDAASTEEACEGILTAELSLFRRLTVVPADAEKPLTWWKENGSRFPSVAFFARQILAIPGSQIETERIFSIASVLTGLRRCRLGLDNLDSLIMIFKNWPDDARHECEVVAEDVQEFYSREADLLIAAKDELEDAGFFEAAEDSDCEE</sequence>
<evidence type="ECO:0000256" key="5">
    <source>
        <dbReference type="ARBA" id="ARBA00023242"/>
    </source>
</evidence>
<dbReference type="Pfam" id="PF05699">
    <property type="entry name" value="Dimer_Tnp_hAT"/>
    <property type="match status" value="1"/>
</dbReference>
<name>A0A8T0HQI2_CERPU</name>
<dbReference type="PANTHER" id="PTHR46481:SF10">
    <property type="entry name" value="ZINC FINGER BED DOMAIN-CONTAINING PROTEIN 39"/>
    <property type="match status" value="1"/>
</dbReference>
<evidence type="ECO:0000313" key="7">
    <source>
        <dbReference type="EMBL" id="KAG0573230.1"/>
    </source>
</evidence>
<evidence type="ECO:0000259" key="6">
    <source>
        <dbReference type="Pfam" id="PF05699"/>
    </source>
</evidence>
<dbReference type="GO" id="GO:0005634">
    <property type="term" value="C:nucleus"/>
    <property type="evidence" value="ECO:0007669"/>
    <property type="project" value="UniProtKB-SubCell"/>
</dbReference>
<evidence type="ECO:0000313" key="8">
    <source>
        <dbReference type="Proteomes" id="UP000822688"/>
    </source>
</evidence>
<organism evidence="7 8">
    <name type="scientific">Ceratodon purpureus</name>
    <name type="common">Fire moss</name>
    <name type="synonym">Dicranum purpureum</name>
    <dbReference type="NCBI Taxonomy" id="3225"/>
    <lineage>
        <taxon>Eukaryota</taxon>
        <taxon>Viridiplantae</taxon>
        <taxon>Streptophyta</taxon>
        <taxon>Embryophyta</taxon>
        <taxon>Bryophyta</taxon>
        <taxon>Bryophytina</taxon>
        <taxon>Bryopsida</taxon>
        <taxon>Dicranidae</taxon>
        <taxon>Pseudoditrichales</taxon>
        <taxon>Ditrichaceae</taxon>
        <taxon>Ceratodon</taxon>
    </lineage>
</organism>
<dbReference type="AlphaFoldDB" id="A0A8T0HQI2"/>
<accession>A0A8T0HQI2</accession>
<dbReference type="PANTHER" id="PTHR46481">
    <property type="entry name" value="ZINC FINGER BED DOMAIN-CONTAINING PROTEIN 4"/>
    <property type="match status" value="1"/>
</dbReference>
<dbReference type="EMBL" id="CM026426">
    <property type="protein sequence ID" value="KAG0573230.1"/>
    <property type="molecule type" value="Genomic_DNA"/>
</dbReference>
<evidence type="ECO:0000256" key="2">
    <source>
        <dbReference type="ARBA" id="ARBA00022723"/>
    </source>
</evidence>
<dbReference type="InterPro" id="IPR008906">
    <property type="entry name" value="HATC_C_dom"/>
</dbReference>
<keyword evidence="4" id="KW-0862">Zinc</keyword>
<keyword evidence="5" id="KW-0539">Nucleus</keyword>
<evidence type="ECO:0000256" key="4">
    <source>
        <dbReference type="ARBA" id="ARBA00022833"/>
    </source>
</evidence>
<dbReference type="InterPro" id="IPR012337">
    <property type="entry name" value="RNaseH-like_sf"/>
</dbReference>
<keyword evidence="3" id="KW-0863">Zinc-finger</keyword>
<reference evidence="7" key="1">
    <citation type="submission" date="2020-06" db="EMBL/GenBank/DDBJ databases">
        <title>WGS assembly of Ceratodon purpureus strain R40.</title>
        <authorList>
            <person name="Carey S.B."/>
            <person name="Jenkins J."/>
            <person name="Shu S."/>
            <person name="Lovell J.T."/>
            <person name="Sreedasyam A."/>
            <person name="Maumus F."/>
            <person name="Tiley G.P."/>
            <person name="Fernandez-Pozo N."/>
            <person name="Barry K."/>
            <person name="Chen C."/>
            <person name="Wang M."/>
            <person name="Lipzen A."/>
            <person name="Daum C."/>
            <person name="Saski C.A."/>
            <person name="Payton A.C."/>
            <person name="Mcbreen J.C."/>
            <person name="Conrad R.E."/>
            <person name="Kollar L.M."/>
            <person name="Olsson S."/>
            <person name="Huttunen S."/>
            <person name="Landis J.B."/>
            <person name="Wickett N.J."/>
            <person name="Johnson M.G."/>
            <person name="Rensing S.A."/>
            <person name="Grimwood J."/>
            <person name="Schmutz J."/>
            <person name="Mcdaniel S.F."/>
        </authorList>
    </citation>
    <scope>NUCLEOTIDE SEQUENCE</scope>
    <source>
        <strain evidence="7">R40</strain>
    </source>
</reference>
<protein>
    <recommendedName>
        <fullName evidence="6">HAT C-terminal dimerisation domain-containing protein</fullName>
    </recommendedName>
</protein>
<gene>
    <name evidence="7" type="ORF">KC19_VG160100</name>
</gene>